<dbReference type="KEGG" id="gni:GNIT_0343"/>
<evidence type="ECO:0000256" key="1">
    <source>
        <dbReference type="SAM" id="Phobius"/>
    </source>
</evidence>
<sequence length="185" mass="19865">MFWSLSVLKHQRAQGGFTLLELIVVMIILGILAIYAVPKFSGASGYSEYTYQNRLISVLRNMQVRAMQDSRPSFCHRINFISTSTQVAFGPASTNYSAGNEAATCATSIDYNSPEYLRTSATEIQESSVSMTVVDGSTAINAIDFNSVGSPQTAVSNCSAGCRVTFTGQAAAQVCIESEGFIHAC</sequence>
<dbReference type="Pfam" id="PF07963">
    <property type="entry name" value="N_methyl"/>
    <property type="match status" value="1"/>
</dbReference>
<organism evidence="2 3">
    <name type="scientific">Glaciecola nitratireducens (strain JCM 12485 / KCTC 12276 / FR1064)</name>
    <dbReference type="NCBI Taxonomy" id="1085623"/>
    <lineage>
        <taxon>Bacteria</taxon>
        <taxon>Pseudomonadati</taxon>
        <taxon>Pseudomonadota</taxon>
        <taxon>Gammaproteobacteria</taxon>
        <taxon>Alteromonadales</taxon>
        <taxon>Alteromonadaceae</taxon>
        <taxon>Brumicola</taxon>
    </lineage>
</organism>
<dbReference type="RefSeq" id="WP_014107376.1">
    <property type="nucleotide sequence ID" value="NC_016041.1"/>
</dbReference>
<keyword evidence="1" id="KW-1133">Transmembrane helix</keyword>
<protein>
    <submittedName>
        <fullName evidence="2">Prepilin-type cleavage/methylation</fullName>
    </submittedName>
</protein>
<keyword evidence="3" id="KW-1185">Reference proteome</keyword>
<keyword evidence="1" id="KW-0812">Transmembrane</keyword>
<name>G4QFF3_GLANF</name>
<dbReference type="eggNOG" id="COG4968">
    <property type="taxonomic scope" value="Bacteria"/>
</dbReference>
<feature type="transmembrane region" description="Helical" evidence="1">
    <location>
        <begin position="15"/>
        <end position="37"/>
    </location>
</feature>
<dbReference type="Proteomes" id="UP000009282">
    <property type="component" value="Chromosome"/>
</dbReference>
<dbReference type="OrthoDB" id="5873580at2"/>
<dbReference type="InterPro" id="IPR045584">
    <property type="entry name" value="Pilin-like"/>
</dbReference>
<dbReference type="AlphaFoldDB" id="G4QFF3"/>
<keyword evidence="1" id="KW-0472">Membrane</keyword>
<evidence type="ECO:0000313" key="3">
    <source>
        <dbReference type="Proteomes" id="UP000009282"/>
    </source>
</evidence>
<gene>
    <name evidence="2" type="primary">mshC</name>
    <name evidence="2" type="ordered locus">GNIT_0343</name>
</gene>
<dbReference type="InterPro" id="IPR012902">
    <property type="entry name" value="N_methyl_site"/>
</dbReference>
<dbReference type="NCBIfam" id="TIGR02532">
    <property type="entry name" value="IV_pilin_GFxxxE"/>
    <property type="match status" value="1"/>
</dbReference>
<reference evidence="2 3" key="1">
    <citation type="journal article" date="2011" name="J. Bacteriol.">
        <title>Complete genome sequence of seawater bacterium Glaciecola nitratireducens FR1064T.</title>
        <authorList>
            <person name="Bian F."/>
            <person name="Qin Q.L."/>
            <person name="Xie B.B."/>
            <person name="Shu Y.L."/>
            <person name="Zhang X.Y."/>
            <person name="Yu Y."/>
            <person name="Chen B."/>
            <person name="Chen X.L."/>
            <person name="Zhou B.C."/>
            <person name="Zhang Y.Z."/>
        </authorList>
    </citation>
    <scope>NUCLEOTIDE SEQUENCE [LARGE SCALE GENOMIC DNA]</scope>
    <source>
        <strain evidence="3">JCM 12485 / KCTC 12276 / FR1064</strain>
    </source>
</reference>
<dbReference type="EMBL" id="CP003060">
    <property type="protein sequence ID" value="AEP28497.1"/>
    <property type="molecule type" value="Genomic_DNA"/>
</dbReference>
<dbReference type="SUPFAM" id="SSF54523">
    <property type="entry name" value="Pili subunits"/>
    <property type="match status" value="1"/>
</dbReference>
<evidence type="ECO:0000313" key="2">
    <source>
        <dbReference type="EMBL" id="AEP28497.1"/>
    </source>
</evidence>
<dbReference type="STRING" id="1085623.GNIT_0343"/>
<accession>G4QFF3</accession>
<dbReference type="Gene3D" id="3.30.700.10">
    <property type="entry name" value="Glycoprotein, Type 4 Pilin"/>
    <property type="match status" value="1"/>
</dbReference>
<proteinExistence type="predicted"/>
<dbReference type="HOGENOM" id="CLU_125322_0_0_6"/>